<evidence type="ECO:0000256" key="1">
    <source>
        <dbReference type="SAM" id="MobiDB-lite"/>
    </source>
</evidence>
<keyword evidence="3" id="KW-1185">Reference proteome</keyword>
<feature type="compositionally biased region" description="Low complexity" evidence="1">
    <location>
        <begin position="156"/>
        <end position="171"/>
    </location>
</feature>
<accession>A0A9K3L4M3</accession>
<name>A0A9K3L4M3_9STRA</name>
<evidence type="ECO:0000313" key="3">
    <source>
        <dbReference type="Proteomes" id="UP000693970"/>
    </source>
</evidence>
<dbReference type="AlphaFoldDB" id="A0A9K3L4M3"/>
<feature type="region of interest" description="Disordered" evidence="1">
    <location>
        <begin position="147"/>
        <end position="171"/>
    </location>
</feature>
<sequence length="578" mass="64854">MKDVKKKMMSTACIPLKQITECWMEEFLFEPNESIPARDAPRTRHAIVVDKFQVKNDPADFENQHTYADSHNFGKQHLQLKPITNKQYVSTIHHRMKMTSTENFSGQQASPAFFPSEIDIQHTLDTLEKETEKTFIYNNSNVFRRKVEKTMKRSDSSSSSESEASNNSSMSFLNNETEVALDNLRDWVRRNDPLLHKALLISEEFGTIPLILDLCNQLCDKATKKSARERSPKLGSHILTLENEVPTDEANALDLVVKILMDATHEGNVQQTAHAVALQFLASPDPDENARGTQSFLPDNYGPKVLTKVLRQHIQNPHLQKHGWATFGNVINNAPSSVTINPLESLDDDPDLIKSLLDAALISLQFHQRNHDVVHILLNTMGSMIHKLSLFRKAFLENKYMALDILKNIYNQYASNLNNGNGAGESAALHDFLSVASRSMRLVFYLTRTSKSGVLDENGNPELSQDFLEMVVEMVIHVVNELPPDDTEDGTIDTQSGEAHTFLCWLQIQVIQKMACAFFETCLYNGLNAEFLIEAGALTALSKIAEGSSQKNPNRNPEAIADEATKAHAKQVIKELVG</sequence>
<organism evidence="2 3">
    <name type="scientific">Nitzschia inconspicua</name>
    <dbReference type="NCBI Taxonomy" id="303405"/>
    <lineage>
        <taxon>Eukaryota</taxon>
        <taxon>Sar</taxon>
        <taxon>Stramenopiles</taxon>
        <taxon>Ochrophyta</taxon>
        <taxon>Bacillariophyta</taxon>
        <taxon>Bacillariophyceae</taxon>
        <taxon>Bacillariophycidae</taxon>
        <taxon>Bacillariales</taxon>
        <taxon>Bacillariaceae</taxon>
        <taxon>Nitzschia</taxon>
    </lineage>
</organism>
<evidence type="ECO:0000313" key="2">
    <source>
        <dbReference type="EMBL" id="KAG7354696.1"/>
    </source>
</evidence>
<protein>
    <submittedName>
        <fullName evidence="2">Uncharacterized protein</fullName>
    </submittedName>
</protein>
<dbReference type="Proteomes" id="UP000693970">
    <property type="component" value="Unassembled WGS sequence"/>
</dbReference>
<reference evidence="2" key="2">
    <citation type="submission" date="2021-04" db="EMBL/GenBank/DDBJ databases">
        <authorList>
            <person name="Podell S."/>
        </authorList>
    </citation>
    <scope>NUCLEOTIDE SEQUENCE</scope>
    <source>
        <strain evidence="2">Hildebrandi</strain>
    </source>
</reference>
<comment type="caution">
    <text evidence="2">The sequence shown here is derived from an EMBL/GenBank/DDBJ whole genome shotgun (WGS) entry which is preliminary data.</text>
</comment>
<dbReference type="EMBL" id="JAGRRH010000016">
    <property type="protein sequence ID" value="KAG7354696.1"/>
    <property type="molecule type" value="Genomic_DNA"/>
</dbReference>
<gene>
    <name evidence="2" type="ORF">IV203_004052</name>
</gene>
<reference evidence="2" key="1">
    <citation type="journal article" date="2021" name="Sci. Rep.">
        <title>Diploid genomic architecture of Nitzschia inconspicua, an elite biomass production diatom.</title>
        <authorList>
            <person name="Oliver A."/>
            <person name="Podell S."/>
            <person name="Pinowska A."/>
            <person name="Traller J.C."/>
            <person name="Smith S.R."/>
            <person name="McClure R."/>
            <person name="Beliaev A."/>
            <person name="Bohutskyi P."/>
            <person name="Hill E.A."/>
            <person name="Rabines A."/>
            <person name="Zheng H."/>
            <person name="Allen L.Z."/>
            <person name="Kuo A."/>
            <person name="Grigoriev I.V."/>
            <person name="Allen A.E."/>
            <person name="Hazlebeck D."/>
            <person name="Allen E.E."/>
        </authorList>
    </citation>
    <scope>NUCLEOTIDE SEQUENCE</scope>
    <source>
        <strain evidence="2">Hildebrandi</strain>
    </source>
</reference>
<proteinExistence type="predicted"/>